<protein>
    <submittedName>
        <fullName evidence="2">Uncharacterized protein</fullName>
    </submittedName>
</protein>
<dbReference type="Proteomes" id="UP000009183">
    <property type="component" value="Chromosome 11"/>
</dbReference>
<dbReference type="EMBL" id="FN596499">
    <property type="protein sequence ID" value="CCB59761.1"/>
    <property type="molecule type" value="Genomic_DNA"/>
</dbReference>
<evidence type="ECO:0000313" key="2">
    <source>
        <dbReference type="EMBL" id="CCB59761.1"/>
    </source>
</evidence>
<feature type="region of interest" description="Disordered" evidence="1">
    <location>
        <begin position="1"/>
        <end position="26"/>
    </location>
</feature>
<keyword evidence="3" id="KW-1185">Reference proteome</keyword>
<dbReference type="InParanoid" id="F6HYJ7"/>
<dbReference type="AlphaFoldDB" id="F6HYJ7"/>
<dbReference type="PaxDb" id="29760-VIT_11s0037g00270.t01"/>
<evidence type="ECO:0000313" key="3">
    <source>
        <dbReference type="Proteomes" id="UP000009183"/>
    </source>
</evidence>
<organism evidence="2 3">
    <name type="scientific">Vitis vinifera</name>
    <name type="common">Grape</name>
    <dbReference type="NCBI Taxonomy" id="29760"/>
    <lineage>
        <taxon>Eukaryota</taxon>
        <taxon>Viridiplantae</taxon>
        <taxon>Streptophyta</taxon>
        <taxon>Embryophyta</taxon>
        <taxon>Tracheophyta</taxon>
        <taxon>Spermatophyta</taxon>
        <taxon>Magnoliopsida</taxon>
        <taxon>eudicotyledons</taxon>
        <taxon>Gunneridae</taxon>
        <taxon>Pentapetalae</taxon>
        <taxon>rosids</taxon>
        <taxon>Vitales</taxon>
        <taxon>Vitaceae</taxon>
        <taxon>Viteae</taxon>
        <taxon>Vitis</taxon>
    </lineage>
</organism>
<gene>
    <name evidence="2" type="ordered locus">VIT_11s0037g00270</name>
</gene>
<proteinExistence type="predicted"/>
<sequence>MERRHGELMMNSPRMHEGPCVRSKKWRKRVRKEMGEDKKEQNLLAGMGVLRGRNAGHNFGNVQGAGLRLFHCVQGEVAQNCHKCQPPNRQFQWTMR</sequence>
<reference evidence="3" key="1">
    <citation type="journal article" date="2007" name="Nature">
        <title>The grapevine genome sequence suggests ancestral hexaploidization in major angiosperm phyla.</title>
        <authorList>
            <consortium name="The French-Italian Public Consortium for Grapevine Genome Characterization."/>
            <person name="Jaillon O."/>
            <person name="Aury J.-M."/>
            <person name="Noel B."/>
            <person name="Policriti A."/>
            <person name="Clepet C."/>
            <person name="Casagrande A."/>
            <person name="Choisne N."/>
            <person name="Aubourg S."/>
            <person name="Vitulo N."/>
            <person name="Jubin C."/>
            <person name="Vezzi A."/>
            <person name="Legeai F."/>
            <person name="Hugueney P."/>
            <person name="Dasilva C."/>
            <person name="Horner D."/>
            <person name="Mica E."/>
            <person name="Jublot D."/>
            <person name="Poulain J."/>
            <person name="Bruyere C."/>
            <person name="Billault A."/>
            <person name="Segurens B."/>
            <person name="Gouyvenoux M."/>
            <person name="Ugarte E."/>
            <person name="Cattonaro F."/>
            <person name="Anthouard V."/>
            <person name="Vico V."/>
            <person name="Del Fabbro C."/>
            <person name="Alaux M."/>
            <person name="Di Gaspero G."/>
            <person name="Dumas V."/>
            <person name="Felice N."/>
            <person name="Paillard S."/>
            <person name="Juman I."/>
            <person name="Moroldo M."/>
            <person name="Scalabrin S."/>
            <person name="Canaguier A."/>
            <person name="Le Clainche I."/>
            <person name="Malacrida G."/>
            <person name="Durand E."/>
            <person name="Pesole G."/>
            <person name="Laucou V."/>
            <person name="Chatelet P."/>
            <person name="Merdinoglu D."/>
            <person name="Delledonne M."/>
            <person name="Pezzotti M."/>
            <person name="Lecharny A."/>
            <person name="Scarpelli C."/>
            <person name="Artiguenave F."/>
            <person name="Pe M.E."/>
            <person name="Valle G."/>
            <person name="Morgante M."/>
            <person name="Caboche M."/>
            <person name="Adam-Blondon A.-F."/>
            <person name="Weissenbach J."/>
            <person name="Quetier F."/>
            <person name="Wincker P."/>
        </authorList>
    </citation>
    <scope>NUCLEOTIDE SEQUENCE [LARGE SCALE GENOMIC DNA]</scope>
    <source>
        <strain evidence="3">cv. Pinot noir / PN40024</strain>
    </source>
</reference>
<evidence type="ECO:0000256" key="1">
    <source>
        <dbReference type="SAM" id="MobiDB-lite"/>
    </source>
</evidence>
<name>F6HYJ7_VITVI</name>
<dbReference type="HOGENOM" id="CLU_2363899_0_0_1"/>
<accession>F6HYJ7</accession>